<evidence type="ECO:0000313" key="6">
    <source>
        <dbReference type="Proteomes" id="UP000010847"/>
    </source>
</evidence>
<dbReference type="OrthoDB" id="9782542at2"/>
<keyword evidence="6" id="KW-1185">Reference proteome</keyword>
<dbReference type="EMBL" id="CP007032">
    <property type="protein sequence ID" value="AHF07318.1"/>
    <property type="molecule type" value="Genomic_DNA"/>
</dbReference>
<organism evidence="5 6">
    <name type="scientific">Desulfitobacterium metallireducens DSM 15288</name>
    <dbReference type="NCBI Taxonomy" id="871968"/>
    <lineage>
        <taxon>Bacteria</taxon>
        <taxon>Bacillati</taxon>
        <taxon>Bacillota</taxon>
        <taxon>Clostridia</taxon>
        <taxon>Eubacteriales</taxon>
        <taxon>Desulfitobacteriaceae</taxon>
        <taxon>Desulfitobacterium</taxon>
    </lineage>
</organism>
<evidence type="ECO:0000256" key="1">
    <source>
        <dbReference type="ARBA" id="ARBA00006068"/>
    </source>
</evidence>
<dbReference type="Proteomes" id="UP000010847">
    <property type="component" value="Chromosome"/>
</dbReference>
<evidence type="ECO:0000259" key="4">
    <source>
        <dbReference type="Pfam" id="PF03816"/>
    </source>
</evidence>
<feature type="compositionally biased region" description="Polar residues" evidence="2">
    <location>
        <begin position="369"/>
        <end position="378"/>
    </location>
</feature>
<feature type="compositionally biased region" description="Basic and acidic residues" evidence="2">
    <location>
        <begin position="341"/>
        <end position="352"/>
    </location>
</feature>
<dbReference type="InterPro" id="IPR004474">
    <property type="entry name" value="LytR_CpsA_psr"/>
</dbReference>
<keyword evidence="3" id="KW-1133">Transmembrane helix</keyword>
<dbReference type="PANTHER" id="PTHR33392">
    <property type="entry name" value="POLYISOPRENYL-TEICHOIC ACID--PEPTIDOGLYCAN TEICHOIC ACID TRANSFERASE TAGU"/>
    <property type="match status" value="1"/>
</dbReference>
<dbReference type="PANTHER" id="PTHR33392:SF6">
    <property type="entry name" value="POLYISOPRENYL-TEICHOIC ACID--PEPTIDOGLYCAN TEICHOIC ACID TRANSFERASE TAGU"/>
    <property type="match status" value="1"/>
</dbReference>
<keyword evidence="3" id="KW-0812">Transmembrane</keyword>
<dbReference type="KEGG" id="dmt:DESME_09970"/>
<accession>W0ECS4</accession>
<feature type="region of interest" description="Disordered" evidence="2">
    <location>
        <begin position="339"/>
        <end position="385"/>
    </location>
</feature>
<evidence type="ECO:0000256" key="3">
    <source>
        <dbReference type="SAM" id="Phobius"/>
    </source>
</evidence>
<feature type="domain" description="Cell envelope-related transcriptional attenuator" evidence="4">
    <location>
        <begin position="103"/>
        <end position="251"/>
    </location>
</feature>
<dbReference type="InterPro" id="IPR050922">
    <property type="entry name" value="LytR/CpsA/Psr_CW_biosynth"/>
</dbReference>
<evidence type="ECO:0000256" key="2">
    <source>
        <dbReference type="SAM" id="MobiDB-lite"/>
    </source>
</evidence>
<gene>
    <name evidence="5" type="ORF">DESME_09970</name>
</gene>
<evidence type="ECO:0000313" key="5">
    <source>
        <dbReference type="EMBL" id="AHF07318.1"/>
    </source>
</evidence>
<dbReference type="NCBIfam" id="TIGR00350">
    <property type="entry name" value="lytR_cpsA_psr"/>
    <property type="match status" value="1"/>
</dbReference>
<keyword evidence="3" id="KW-0472">Membrane</keyword>
<protein>
    <submittedName>
        <fullName evidence="5">Transcriptional regulator</fullName>
    </submittedName>
</protein>
<dbReference type="eggNOG" id="COG1316">
    <property type="taxonomic scope" value="Bacteria"/>
</dbReference>
<proteinExistence type="inferred from homology"/>
<dbReference type="Gene3D" id="3.40.630.190">
    <property type="entry name" value="LCP protein"/>
    <property type="match status" value="1"/>
</dbReference>
<dbReference type="RefSeq" id="WP_006716157.1">
    <property type="nucleotide sequence ID" value="NZ_CP007032.1"/>
</dbReference>
<reference evidence="5 6" key="1">
    <citation type="submission" date="2013-12" db="EMBL/GenBank/DDBJ databases">
        <authorList>
            <consortium name="DOE Joint Genome Institute"/>
            <person name="Smidt H."/>
            <person name="Huntemann M."/>
            <person name="Han J."/>
            <person name="Chen A."/>
            <person name="Kyrpides N."/>
            <person name="Mavromatis K."/>
            <person name="Markowitz V."/>
            <person name="Palaniappan K."/>
            <person name="Ivanova N."/>
            <person name="Schaumberg A."/>
            <person name="Pati A."/>
            <person name="Liolios K."/>
            <person name="Nordberg H.P."/>
            <person name="Cantor M.N."/>
            <person name="Hua S.X."/>
            <person name="Woyke T."/>
        </authorList>
    </citation>
    <scope>NUCLEOTIDE SEQUENCE [LARGE SCALE GENOMIC DNA]</scope>
    <source>
        <strain evidence="6">DSM 15288</strain>
    </source>
</reference>
<feature type="transmembrane region" description="Helical" evidence="3">
    <location>
        <begin position="21"/>
        <end position="40"/>
    </location>
</feature>
<name>W0ECS4_9FIRM</name>
<dbReference type="AlphaFoldDB" id="W0ECS4"/>
<comment type="similarity">
    <text evidence="1">Belongs to the LytR/CpsA/Psr (LCP) family.</text>
</comment>
<dbReference type="STRING" id="871968.DESME_09970"/>
<dbReference type="HOGENOM" id="CLU_016455_5_5_9"/>
<sequence>MPKDKKKASSLEFFKVYGVNAILGFGLGVGIVLLALTLWGRGQVGKIFSAETQPSQRVNQTAKDEKASPQDKVNETVESFNSSRFTVLLIGMDNRPEETSLCNTDSLLVASIDQSNERLTFLSIPRDTQVDLPGVDIQKINAIARVKNGFSATQKYVETMIGYPIDGYVATNFNGFKSIIDSLGGITLNVEKNMHYDTGDSQDRYIDLKKGTQRLTGSQALQYARFRNDEMGDISRTARQQAVVKAIFKEATELENLPKLPFAIPKVYQSVQTDLSISQIWSLASLLKKTEQYQIVSQTLPGKFAIEKGISYWKVNSNQVQKVVTQLFLEGKTTSVFGQENRSKGEVKKQDNQKNQNQNSEEKSSTQNIPTQNPNQEIQFEVMEN</sequence>
<dbReference type="Pfam" id="PF03816">
    <property type="entry name" value="LytR_cpsA_psr"/>
    <property type="match status" value="1"/>
</dbReference>